<reference evidence="2" key="1">
    <citation type="journal article" date="2013" name="Stand. Genomic Sci.">
        <title>Complete genome sequence of Coriobacterium glomerans type strain (PW2(T)) from the midgut of Pyrrhocoris apterus L. (red soldier bug).</title>
        <authorList>
            <person name="Stackebrandt E."/>
            <person name="Zeytun A."/>
            <person name="Lapidus A."/>
            <person name="Nolan M."/>
            <person name="Lucas S."/>
            <person name="Hammon N."/>
            <person name="Deshpande S."/>
            <person name="Cheng J.F."/>
            <person name="Tapia R."/>
            <person name="Goodwin L.A."/>
            <person name="Pitluck S."/>
            <person name="Liolios K."/>
            <person name="Pagani I."/>
            <person name="Ivanova N."/>
            <person name="Mavromatis K."/>
            <person name="Mikhailova N."/>
            <person name="Huntemann M."/>
            <person name="Pati A."/>
            <person name="Chen A."/>
            <person name="Palaniappan K."/>
            <person name="Chang Y.J."/>
            <person name="Land M."/>
            <person name="Hauser L."/>
            <person name="Rohde M."/>
            <person name="Pukall R."/>
            <person name="Goker M."/>
            <person name="Detter J.C."/>
            <person name="Woyke T."/>
            <person name="Bristow J."/>
            <person name="Eisen J.A."/>
            <person name="Markowitz V."/>
            <person name="Hugenholtz P."/>
            <person name="Kyrpides N.C."/>
            <person name="Klenk H.P."/>
        </authorList>
    </citation>
    <scope>NUCLEOTIDE SEQUENCE</scope>
    <source>
        <strain evidence="2">ATCC 49209 / DSM 20642 / JCM 10262 / PW2</strain>
    </source>
</reference>
<dbReference type="KEGG" id="cgo:Corgl_1124"/>
<evidence type="ECO:0000313" key="2">
    <source>
        <dbReference type="Proteomes" id="UP000006851"/>
    </source>
</evidence>
<dbReference type="AlphaFoldDB" id="F2N847"/>
<proteinExistence type="predicted"/>
<dbReference type="HOGENOM" id="CLU_1370170_0_0_11"/>
<accession>F2N847</accession>
<dbReference type="Proteomes" id="UP000006851">
    <property type="component" value="Chromosome"/>
</dbReference>
<sequence>MNGFGRKDLEPHENESADRIASIMSIFNLCLGHLMMQTKSVLSQTGRQSFCRRDEDCSAFCGQDDKWLARKREYAVAALDDRAAQALDSLPYPYFYHCVSCDRELDPGSDQALHPKDVSFRNALSGVPEFDMILVANHSFSKKMIWSNQAIFEYEQRCSKRARPSHAVKMQSMNPSTRWRLSPVGYSIRGDTIDWMLML</sequence>
<dbReference type="STRING" id="700015.Corgl_1124"/>
<organism evidence="1 2">
    <name type="scientific">Coriobacterium glomerans (strain ATCC 49209 / DSM 20642 / JCM 10262 / PW2)</name>
    <dbReference type="NCBI Taxonomy" id="700015"/>
    <lineage>
        <taxon>Bacteria</taxon>
        <taxon>Bacillati</taxon>
        <taxon>Actinomycetota</taxon>
        <taxon>Coriobacteriia</taxon>
        <taxon>Coriobacteriales</taxon>
        <taxon>Coriobacteriaceae</taxon>
        <taxon>Coriobacterium</taxon>
    </lineage>
</organism>
<gene>
    <name evidence="1" type="ordered locus">Corgl_1124</name>
</gene>
<name>F2N847_CORGP</name>
<evidence type="ECO:0000313" key="1">
    <source>
        <dbReference type="EMBL" id="AEB07230.1"/>
    </source>
</evidence>
<dbReference type="EMBL" id="CP002628">
    <property type="protein sequence ID" value="AEB07230.1"/>
    <property type="molecule type" value="Genomic_DNA"/>
</dbReference>
<dbReference type="OrthoDB" id="9802649at2"/>
<keyword evidence="2" id="KW-1185">Reference proteome</keyword>
<protein>
    <submittedName>
        <fullName evidence="1">Uncharacterized protein</fullName>
    </submittedName>
</protein>